<dbReference type="PANTHER" id="PTHR42894">
    <property type="entry name" value="N-(5'-PHOSPHORIBOSYL)ANTHRANILATE ISOMERASE"/>
    <property type="match status" value="1"/>
</dbReference>
<evidence type="ECO:0000256" key="5">
    <source>
        <dbReference type="ARBA" id="ARBA00022605"/>
    </source>
</evidence>
<organism evidence="11 12">
    <name type="scientific">Neobacillus ginsengisoli</name>
    <dbReference type="NCBI Taxonomy" id="904295"/>
    <lineage>
        <taxon>Bacteria</taxon>
        <taxon>Bacillati</taxon>
        <taxon>Bacillota</taxon>
        <taxon>Bacilli</taxon>
        <taxon>Bacillales</taxon>
        <taxon>Bacillaceae</taxon>
        <taxon>Neobacillus</taxon>
    </lineage>
</organism>
<evidence type="ECO:0000256" key="1">
    <source>
        <dbReference type="ARBA" id="ARBA00001164"/>
    </source>
</evidence>
<dbReference type="SUPFAM" id="SSF51366">
    <property type="entry name" value="Ribulose-phoshate binding barrel"/>
    <property type="match status" value="1"/>
</dbReference>
<accession>A0ABT9XQ96</accession>
<proteinExistence type="inferred from homology"/>
<dbReference type="InterPro" id="IPR001240">
    <property type="entry name" value="PRAI_dom"/>
</dbReference>
<dbReference type="Proteomes" id="UP001224122">
    <property type="component" value="Unassembled WGS sequence"/>
</dbReference>
<evidence type="ECO:0000256" key="2">
    <source>
        <dbReference type="ARBA" id="ARBA00004664"/>
    </source>
</evidence>
<keyword evidence="12" id="KW-1185">Reference proteome</keyword>
<keyword evidence="7 9" id="KW-0057">Aromatic amino acid biosynthesis</keyword>
<protein>
    <recommendedName>
        <fullName evidence="4 9">N-(5'-phosphoribosyl)anthranilate isomerase</fullName>
        <shortName evidence="9">PRAI</shortName>
        <ecNumber evidence="3 9">5.3.1.24</ecNumber>
    </recommendedName>
</protein>
<comment type="pathway">
    <text evidence="2 9">Amino-acid biosynthesis; L-tryptophan biosynthesis; L-tryptophan from chorismate: step 3/5.</text>
</comment>
<dbReference type="Gene3D" id="3.20.20.70">
    <property type="entry name" value="Aldolase class I"/>
    <property type="match status" value="1"/>
</dbReference>
<evidence type="ECO:0000256" key="4">
    <source>
        <dbReference type="ARBA" id="ARBA00022272"/>
    </source>
</evidence>
<evidence type="ECO:0000313" key="12">
    <source>
        <dbReference type="Proteomes" id="UP001224122"/>
    </source>
</evidence>
<dbReference type="InterPro" id="IPR013785">
    <property type="entry name" value="Aldolase_TIM"/>
</dbReference>
<name>A0ABT9XQ96_9BACI</name>
<gene>
    <name evidence="9" type="primary">trpF</name>
    <name evidence="11" type="ORF">J2S10_000823</name>
</gene>
<comment type="caution">
    <text evidence="11">The sequence shown here is derived from an EMBL/GenBank/DDBJ whole genome shotgun (WGS) entry which is preliminary data.</text>
</comment>
<dbReference type="EMBL" id="JAUSTW010000001">
    <property type="protein sequence ID" value="MDQ0197718.1"/>
    <property type="molecule type" value="Genomic_DNA"/>
</dbReference>
<dbReference type="InterPro" id="IPR044643">
    <property type="entry name" value="TrpF_fam"/>
</dbReference>
<evidence type="ECO:0000259" key="10">
    <source>
        <dbReference type="Pfam" id="PF00697"/>
    </source>
</evidence>
<evidence type="ECO:0000256" key="9">
    <source>
        <dbReference type="HAMAP-Rule" id="MF_00135"/>
    </source>
</evidence>
<evidence type="ECO:0000256" key="8">
    <source>
        <dbReference type="ARBA" id="ARBA00023235"/>
    </source>
</evidence>
<evidence type="ECO:0000256" key="7">
    <source>
        <dbReference type="ARBA" id="ARBA00023141"/>
    </source>
</evidence>
<dbReference type="PANTHER" id="PTHR42894:SF1">
    <property type="entry name" value="N-(5'-PHOSPHORIBOSYL)ANTHRANILATE ISOMERASE"/>
    <property type="match status" value="1"/>
</dbReference>
<dbReference type="GO" id="GO:0004640">
    <property type="term" value="F:phosphoribosylanthranilate isomerase activity"/>
    <property type="evidence" value="ECO:0007669"/>
    <property type="project" value="UniProtKB-EC"/>
</dbReference>
<evidence type="ECO:0000256" key="6">
    <source>
        <dbReference type="ARBA" id="ARBA00022822"/>
    </source>
</evidence>
<dbReference type="Pfam" id="PF00697">
    <property type="entry name" value="PRAI"/>
    <property type="match status" value="1"/>
</dbReference>
<evidence type="ECO:0000313" key="11">
    <source>
        <dbReference type="EMBL" id="MDQ0197718.1"/>
    </source>
</evidence>
<keyword evidence="6 9" id="KW-0822">Tryptophan biosynthesis</keyword>
<feature type="domain" description="N-(5'phosphoribosyl) anthranilate isomerase (PRAI)" evidence="10">
    <location>
        <begin position="3"/>
        <end position="196"/>
    </location>
</feature>
<comment type="similarity">
    <text evidence="9">Belongs to the TrpF family.</text>
</comment>
<dbReference type="InterPro" id="IPR011060">
    <property type="entry name" value="RibuloseP-bd_barrel"/>
</dbReference>
<reference evidence="11 12" key="1">
    <citation type="submission" date="2023-07" db="EMBL/GenBank/DDBJ databases">
        <title>Genomic Encyclopedia of Type Strains, Phase IV (KMG-IV): sequencing the most valuable type-strain genomes for metagenomic binning, comparative biology and taxonomic classification.</title>
        <authorList>
            <person name="Goeker M."/>
        </authorList>
    </citation>
    <scope>NUCLEOTIDE SEQUENCE [LARGE SCALE GENOMIC DNA]</scope>
    <source>
        <strain evidence="11 12">DSM 27594</strain>
    </source>
</reference>
<dbReference type="HAMAP" id="MF_00135">
    <property type="entry name" value="PRAI"/>
    <property type="match status" value="1"/>
</dbReference>
<evidence type="ECO:0000256" key="3">
    <source>
        <dbReference type="ARBA" id="ARBA00012572"/>
    </source>
</evidence>
<sequence length="208" mass="22625">MKVKICGITDAATAIEAVKYGADAIGLVFAESKRRVSINQGREIVRSLPKNVLKVGVFVNESKEEIEKIASNVGLTHIQLHGDEPATFSRSLSLPVIKALSLQNNERMEDVINYPCEYMLLDGPKGKYRGGNGTTFDWTSINSANFKGKKVILAGGLTVENVEEGIRLIGPFMVDVSSGVETEGRKDLKKIQSFIEKAKGKLIGGKTK</sequence>
<dbReference type="EC" id="5.3.1.24" evidence="3 9"/>
<keyword evidence="5 9" id="KW-0028">Amino-acid biosynthesis</keyword>
<comment type="catalytic activity">
    <reaction evidence="1 9">
        <text>N-(5-phospho-beta-D-ribosyl)anthranilate = 1-(2-carboxyphenylamino)-1-deoxy-D-ribulose 5-phosphate</text>
        <dbReference type="Rhea" id="RHEA:21540"/>
        <dbReference type="ChEBI" id="CHEBI:18277"/>
        <dbReference type="ChEBI" id="CHEBI:58613"/>
        <dbReference type="EC" id="5.3.1.24"/>
    </reaction>
</comment>
<dbReference type="CDD" id="cd00405">
    <property type="entry name" value="PRAI"/>
    <property type="match status" value="1"/>
</dbReference>
<keyword evidence="8 9" id="KW-0413">Isomerase</keyword>
<dbReference type="RefSeq" id="WP_307404675.1">
    <property type="nucleotide sequence ID" value="NZ_JAUSTW010000001.1"/>
</dbReference>